<evidence type="ECO:0000256" key="7">
    <source>
        <dbReference type="ARBA" id="ARBA00023014"/>
    </source>
</evidence>
<accession>A0A0F9H514</accession>
<dbReference type="InterPro" id="IPR015422">
    <property type="entry name" value="PyrdxlP-dep_Trfase_small"/>
</dbReference>
<dbReference type="PANTHER" id="PTHR11601:SF34">
    <property type="entry name" value="CYSTEINE DESULFURASE"/>
    <property type="match status" value="1"/>
</dbReference>
<evidence type="ECO:0000256" key="6">
    <source>
        <dbReference type="ARBA" id="ARBA00023004"/>
    </source>
</evidence>
<proteinExistence type="inferred from homology"/>
<dbReference type="GO" id="GO:0031071">
    <property type="term" value="F:cysteine desulfurase activity"/>
    <property type="evidence" value="ECO:0007669"/>
    <property type="project" value="UniProtKB-EC"/>
</dbReference>
<feature type="non-terminal residue" evidence="9">
    <location>
        <position position="1"/>
    </location>
</feature>
<comment type="similarity">
    <text evidence="2">Belongs to the class-V pyridoxal-phosphate-dependent aminotransferase family. NifS/IscS subfamily.</text>
</comment>
<keyword evidence="5" id="KW-0663">Pyridoxal phosphate</keyword>
<keyword evidence="7" id="KW-0411">Iron-sulfur</keyword>
<dbReference type="Pfam" id="PF00266">
    <property type="entry name" value="Aminotran_5"/>
    <property type="match status" value="1"/>
</dbReference>
<gene>
    <name evidence="9" type="ORF">LCGC14_1746720</name>
</gene>
<dbReference type="Gene3D" id="1.10.260.50">
    <property type="match status" value="1"/>
</dbReference>
<reference evidence="9" key="1">
    <citation type="journal article" date="2015" name="Nature">
        <title>Complex archaea that bridge the gap between prokaryotes and eukaryotes.</title>
        <authorList>
            <person name="Spang A."/>
            <person name="Saw J.H."/>
            <person name="Jorgensen S.L."/>
            <person name="Zaremba-Niedzwiedzka K."/>
            <person name="Martijn J."/>
            <person name="Lind A.E."/>
            <person name="van Eijk R."/>
            <person name="Schleper C."/>
            <person name="Guy L."/>
            <person name="Ettema T.J."/>
        </authorList>
    </citation>
    <scope>NUCLEOTIDE SEQUENCE</scope>
</reference>
<evidence type="ECO:0000256" key="2">
    <source>
        <dbReference type="ARBA" id="ARBA00006490"/>
    </source>
</evidence>
<dbReference type="Gene3D" id="3.40.640.10">
    <property type="entry name" value="Type I PLP-dependent aspartate aminotransferase-like (Major domain)"/>
    <property type="match status" value="1"/>
</dbReference>
<feature type="domain" description="Aminotransferase class V" evidence="8">
    <location>
        <begin position="1"/>
        <end position="246"/>
    </location>
</feature>
<dbReference type="InterPro" id="IPR000192">
    <property type="entry name" value="Aminotrans_V_dom"/>
</dbReference>
<evidence type="ECO:0000259" key="8">
    <source>
        <dbReference type="Pfam" id="PF00266"/>
    </source>
</evidence>
<protein>
    <recommendedName>
        <fullName evidence="3">cysteine desulfurase</fullName>
        <ecNumber evidence="3">2.8.1.7</ecNumber>
    </recommendedName>
</protein>
<dbReference type="PROSITE" id="PS00595">
    <property type="entry name" value="AA_TRANSFER_CLASS_5"/>
    <property type="match status" value="1"/>
</dbReference>
<sequence length="268" mass="28812">PVDKYGLVDPADIKKAITDKTILISVMMANNEVGTIEPIAEIGKIAKESGVVFHSDTVQAITAIPVDVNELGLDLLCMSAHKFCGPKGVGALYIRKGTPMSSLLHGGAQERRRRAGTENITGIVGMAKALELAELRMTGDAKQMTKLRNKLTNGLLGAVDDSFLNGHPTKRLPNNVNIGFRFIEGESILLNLDALGIYASTGSACSSATLEPSHVLLALGLAHEEAHGSIRFTLGRDTTEKQIDAVIEKFPPIVERLRMMSPIYQKGK</sequence>
<keyword evidence="6" id="KW-0408">Iron</keyword>
<evidence type="ECO:0000256" key="3">
    <source>
        <dbReference type="ARBA" id="ARBA00012239"/>
    </source>
</evidence>
<comment type="cofactor">
    <cofactor evidence="1">
        <name>pyridoxal 5'-phosphate</name>
        <dbReference type="ChEBI" id="CHEBI:597326"/>
    </cofactor>
</comment>
<dbReference type="Gene3D" id="3.90.1150.10">
    <property type="entry name" value="Aspartate Aminotransferase, domain 1"/>
    <property type="match status" value="1"/>
</dbReference>
<evidence type="ECO:0000313" key="9">
    <source>
        <dbReference type="EMBL" id="KKM06169.1"/>
    </source>
</evidence>
<dbReference type="EC" id="2.8.1.7" evidence="3"/>
<dbReference type="PANTHER" id="PTHR11601">
    <property type="entry name" value="CYSTEINE DESULFURYLASE FAMILY MEMBER"/>
    <property type="match status" value="1"/>
</dbReference>
<name>A0A0F9H514_9ZZZZ</name>
<dbReference type="EMBL" id="LAZR01016059">
    <property type="protein sequence ID" value="KKM06169.1"/>
    <property type="molecule type" value="Genomic_DNA"/>
</dbReference>
<dbReference type="AlphaFoldDB" id="A0A0F9H514"/>
<dbReference type="GO" id="GO:0051536">
    <property type="term" value="F:iron-sulfur cluster binding"/>
    <property type="evidence" value="ECO:0007669"/>
    <property type="project" value="UniProtKB-KW"/>
</dbReference>
<dbReference type="GO" id="GO:0046872">
    <property type="term" value="F:metal ion binding"/>
    <property type="evidence" value="ECO:0007669"/>
    <property type="project" value="UniProtKB-KW"/>
</dbReference>
<organism evidence="9">
    <name type="scientific">marine sediment metagenome</name>
    <dbReference type="NCBI Taxonomy" id="412755"/>
    <lineage>
        <taxon>unclassified sequences</taxon>
        <taxon>metagenomes</taxon>
        <taxon>ecological metagenomes</taxon>
    </lineage>
</organism>
<evidence type="ECO:0000256" key="5">
    <source>
        <dbReference type="ARBA" id="ARBA00022898"/>
    </source>
</evidence>
<dbReference type="InterPro" id="IPR015421">
    <property type="entry name" value="PyrdxlP-dep_Trfase_major"/>
</dbReference>
<dbReference type="InterPro" id="IPR015424">
    <property type="entry name" value="PyrdxlP-dep_Trfase"/>
</dbReference>
<comment type="caution">
    <text evidence="9">The sequence shown here is derived from an EMBL/GenBank/DDBJ whole genome shotgun (WGS) entry which is preliminary data.</text>
</comment>
<keyword evidence="4" id="KW-0479">Metal-binding</keyword>
<dbReference type="SUPFAM" id="SSF53383">
    <property type="entry name" value="PLP-dependent transferases"/>
    <property type="match status" value="1"/>
</dbReference>
<evidence type="ECO:0000256" key="4">
    <source>
        <dbReference type="ARBA" id="ARBA00022723"/>
    </source>
</evidence>
<evidence type="ECO:0000256" key="1">
    <source>
        <dbReference type="ARBA" id="ARBA00001933"/>
    </source>
</evidence>
<dbReference type="InterPro" id="IPR020578">
    <property type="entry name" value="Aminotrans_V_PyrdxlP_BS"/>
</dbReference>